<gene>
    <name evidence="1" type="ORF">Anapl_04205</name>
</gene>
<keyword evidence="2" id="KW-1185">Reference proteome</keyword>
<evidence type="ECO:0000313" key="1">
    <source>
        <dbReference type="EMBL" id="EOA98888.1"/>
    </source>
</evidence>
<reference evidence="2" key="1">
    <citation type="journal article" date="2013" name="Nat. Genet.">
        <title>The duck genome and transcriptome provide insight into an avian influenza virus reservoir species.</title>
        <authorList>
            <person name="Huang Y."/>
            <person name="Li Y."/>
            <person name="Burt D.W."/>
            <person name="Chen H."/>
            <person name="Zhang Y."/>
            <person name="Qian W."/>
            <person name="Kim H."/>
            <person name="Gan S."/>
            <person name="Zhao Y."/>
            <person name="Li J."/>
            <person name="Yi K."/>
            <person name="Feng H."/>
            <person name="Zhu P."/>
            <person name="Li B."/>
            <person name="Liu Q."/>
            <person name="Fairley S."/>
            <person name="Magor K.E."/>
            <person name="Du Z."/>
            <person name="Hu X."/>
            <person name="Goodman L."/>
            <person name="Tafer H."/>
            <person name="Vignal A."/>
            <person name="Lee T."/>
            <person name="Kim K.W."/>
            <person name="Sheng Z."/>
            <person name="An Y."/>
            <person name="Searle S."/>
            <person name="Herrero J."/>
            <person name="Groenen M.A."/>
            <person name="Crooijmans R.P."/>
            <person name="Faraut T."/>
            <person name="Cai Q."/>
            <person name="Webster R.G."/>
            <person name="Aldridge J.R."/>
            <person name="Warren W.C."/>
            <person name="Bartschat S."/>
            <person name="Kehr S."/>
            <person name="Marz M."/>
            <person name="Stadler P.F."/>
            <person name="Smith J."/>
            <person name="Kraus R.H."/>
            <person name="Zhao Y."/>
            <person name="Ren L."/>
            <person name="Fei J."/>
            <person name="Morisson M."/>
            <person name="Kaiser P."/>
            <person name="Griffin D.K."/>
            <person name="Rao M."/>
            <person name="Pitel F."/>
            <person name="Wang J."/>
            <person name="Li N."/>
        </authorList>
    </citation>
    <scope>NUCLEOTIDE SEQUENCE [LARGE SCALE GENOMIC DNA]</scope>
</reference>
<dbReference type="EMBL" id="KB743404">
    <property type="protein sequence ID" value="EOA98888.1"/>
    <property type="molecule type" value="Genomic_DNA"/>
</dbReference>
<dbReference type="AlphaFoldDB" id="R0KZY5"/>
<proteinExistence type="predicted"/>
<dbReference type="Proteomes" id="UP000296049">
    <property type="component" value="Unassembled WGS sequence"/>
</dbReference>
<sequence length="277" mass="31232">MSLNDIHRAKGAARAVISLYLYSAIGRCFISSQVQETLPLVAQNICPVSSAIAFMLVTYQCQPGPAQCQCVSKDGFCHKVMGKQQNLVLQEVSQGSQGKYETWQQGKWKWPCYGRFSFASEHDEESACAEQKADHADITLVLEAGELHDCLHLSLVFCRSLQCFRGHRAVEALQALGVGTKALHNLDRPYVQDVEEEKVYFQMPQLFVSLMNTVWLIKEGVTYLKSENPLLVPNSRQIPSGENCAWWNRGLWKSALRTGPNDLQEKLVPDLDYDKIY</sequence>
<protein>
    <submittedName>
        <fullName evidence="1">Uncharacterized protein</fullName>
    </submittedName>
</protein>
<accession>R0KZY5</accession>
<organism evidence="1 2">
    <name type="scientific">Anas platyrhynchos</name>
    <name type="common">Mallard</name>
    <name type="synonym">Anas boschas</name>
    <dbReference type="NCBI Taxonomy" id="8839"/>
    <lineage>
        <taxon>Eukaryota</taxon>
        <taxon>Metazoa</taxon>
        <taxon>Chordata</taxon>
        <taxon>Craniata</taxon>
        <taxon>Vertebrata</taxon>
        <taxon>Euteleostomi</taxon>
        <taxon>Archelosauria</taxon>
        <taxon>Archosauria</taxon>
        <taxon>Dinosauria</taxon>
        <taxon>Saurischia</taxon>
        <taxon>Theropoda</taxon>
        <taxon>Coelurosauria</taxon>
        <taxon>Aves</taxon>
        <taxon>Neognathae</taxon>
        <taxon>Galloanserae</taxon>
        <taxon>Anseriformes</taxon>
        <taxon>Anatidae</taxon>
        <taxon>Anatinae</taxon>
        <taxon>Anas</taxon>
    </lineage>
</organism>
<name>R0KZY5_ANAPL</name>
<evidence type="ECO:0000313" key="2">
    <source>
        <dbReference type="Proteomes" id="UP000296049"/>
    </source>
</evidence>